<feature type="domain" description="dATP/dGTP diphosphohydrolase N-terminal" evidence="1">
    <location>
        <begin position="11"/>
        <end position="91"/>
    </location>
</feature>
<accession>H0EA63</accession>
<gene>
    <name evidence="2" type="ORF">PAI11_37370</name>
</gene>
<dbReference type="InterPro" id="IPR044038">
    <property type="entry name" value="dATP/dGTP_diPOhydrolase_N"/>
</dbReference>
<protein>
    <recommendedName>
        <fullName evidence="1">dATP/dGTP diphosphohydrolase N-terminal domain-containing protein</fullName>
    </recommendedName>
</protein>
<dbReference type="OrthoDB" id="4569478at2"/>
<proteinExistence type="predicted"/>
<organism evidence="2 3">
    <name type="scientific">Patulibacter medicamentivorans</name>
    <dbReference type="NCBI Taxonomy" id="1097667"/>
    <lineage>
        <taxon>Bacteria</taxon>
        <taxon>Bacillati</taxon>
        <taxon>Actinomycetota</taxon>
        <taxon>Thermoleophilia</taxon>
        <taxon>Solirubrobacterales</taxon>
        <taxon>Patulibacteraceae</taxon>
        <taxon>Patulibacter</taxon>
    </lineage>
</organism>
<keyword evidence="3" id="KW-1185">Reference proteome</keyword>
<evidence type="ECO:0000259" key="1">
    <source>
        <dbReference type="Pfam" id="PF18909"/>
    </source>
</evidence>
<sequence length="94" mass="10376">MSSNIDRVIARAAKPRPDLLPAAALLTCGQVMADGADEHGERWRSRTARHHVSCGLRHLLRWLAGDRVDHSGHSHLAHAATRLLMALDREEAQS</sequence>
<evidence type="ECO:0000313" key="2">
    <source>
        <dbReference type="EMBL" id="EHN09403.1"/>
    </source>
</evidence>
<comment type="caution">
    <text evidence="2">The sequence shown here is derived from an EMBL/GenBank/DDBJ whole genome shotgun (WGS) entry which is preliminary data.</text>
</comment>
<dbReference type="EMBL" id="AGUD01000292">
    <property type="protein sequence ID" value="EHN09403.1"/>
    <property type="molecule type" value="Genomic_DNA"/>
</dbReference>
<dbReference type="AlphaFoldDB" id="H0EA63"/>
<dbReference type="Pfam" id="PF18909">
    <property type="entry name" value="dGTP_diPhyd_N"/>
    <property type="match status" value="1"/>
</dbReference>
<name>H0EA63_9ACTN</name>
<reference evidence="2 3" key="1">
    <citation type="journal article" date="2013" name="Biodegradation">
        <title>Quantitative proteomic analysis of ibuprofen-degrading Patulibacter sp. strain I11.</title>
        <authorList>
            <person name="Almeida B."/>
            <person name="Kjeldal H."/>
            <person name="Lolas I."/>
            <person name="Knudsen A.D."/>
            <person name="Carvalho G."/>
            <person name="Nielsen K.L."/>
            <person name="Barreto Crespo M.T."/>
            <person name="Stensballe A."/>
            <person name="Nielsen J.L."/>
        </authorList>
    </citation>
    <scope>NUCLEOTIDE SEQUENCE [LARGE SCALE GENOMIC DNA]</scope>
    <source>
        <strain evidence="2 3">I11</strain>
    </source>
</reference>
<dbReference type="RefSeq" id="WP_007578173.1">
    <property type="nucleotide sequence ID" value="NZ_AGUD01000292.1"/>
</dbReference>
<dbReference type="Proteomes" id="UP000005143">
    <property type="component" value="Unassembled WGS sequence"/>
</dbReference>
<evidence type="ECO:0000313" key="3">
    <source>
        <dbReference type="Proteomes" id="UP000005143"/>
    </source>
</evidence>